<evidence type="ECO:0000256" key="6">
    <source>
        <dbReference type="ARBA" id="ARBA00023235"/>
    </source>
</evidence>
<accession>A0A0B6WYY5</accession>
<keyword evidence="6" id="KW-0413">Isomerase</keyword>
<dbReference type="OrthoDB" id="9758243at2"/>
<gene>
    <name evidence="12" type="ORF">PYK22_02498</name>
</gene>
<dbReference type="InterPro" id="IPR027417">
    <property type="entry name" value="P-loop_NTPase"/>
</dbReference>
<dbReference type="Proteomes" id="UP000031518">
    <property type="component" value="Unassembled WGS sequence"/>
</dbReference>
<evidence type="ECO:0000313" key="12">
    <source>
        <dbReference type="EMBL" id="CDM66468.1"/>
    </source>
</evidence>
<dbReference type="InterPro" id="IPR001650">
    <property type="entry name" value="Helicase_C-like"/>
</dbReference>
<dbReference type="SUPFAM" id="SSF52540">
    <property type="entry name" value="P-loop containing nucleoside triphosphate hydrolases"/>
    <property type="match status" value="1"/>
</dbReference>
<dbReference type="GO" id="GO:0043138">
    <property type="term" value="F:3'-5' DNA helicase activity"/>
    <property type="evidence" value="ECO:0007669"/>
    <property type="project" value="UniProtKB-EC"/>
</dbReference>
<evidence type="ECO:0000256" key="9">
    <source>
        <dbReference type="ARBA" id="ARBA00048988"/>
    </source>
</evidence>
<dbReference type="STRING" id="454194.PYK22_02498"/>
<comment type="similarity">
    <text evidence="1">Belongs to the helicase family. RAD25/XPB subfamily.</text>
</comment>
<dbReference type="CDD" id="cd17926">
    <property type="entry name" value="DEXHc_RE"/>
    <property type="match status" value="1"/>
</dbReference>
<proteinExistence type="inferred from homology"/>
<evidence type="ECO:0000256" key="5">
    <source>
        <dbReference type="ARBA" id="ARBA00022840"/>
    </source>
</evidence>
<evidence type="ECO:0000256" key="4">
    <source>
        <dbReference type="ARBA" id="ARBA00022806"/>
    </source>
</evidence>
<evidence type="ECO:0000313" key="13">
    <source>
        <dbReference type="Proteomes" id="UP000031518"/>
    </source>
</evidence>
<dbReference type="GO" id="GO:0016787">
    <property type="term" value="F:hydrolase activity"/>
    <property type="evidence" value="ECO:0007669"/>
    <property type="project" value="UniProtKB-KW"/>
</dbReference>
<dbReference type="EMBL" id="CBXV010000008">
    <property type="protein sequence ID" value="CDM66468.1"/>
    <property type="molecule type" value="Genomic_DNA"/>
</dbReference>
<evidence type="ECO:0000259" key="10">
    <source>
        <dbReference type="PROSITE" id="PS51192"/>
    </source>
</evidence>
<keyword evidence="5" id="KW-0067">ATP-binding</keyword>
<dbReference type="GO" id="GO:0003677">
    <property type="term" value="F:DNA binding"/>
    <property type="evidence" value="ECO:0007669"/>
    <property type="project" value="InterPro"/>
</dbReference>
<dbReference type="SMART" id="SM00490">
    <property type="entry name" value="HELICc"/>
    <property type="match status" value="1"/>
</dbReference>
<evidence type="ECO:0000256" key="1">
    <source>
        <dbReference type="ARBA" id="ARBA00006637"/>
    </source>
</evidence>
<dbReference type="PROSITE" id="PS51192">
    <property type="entry name" value="HELICASE_ATP_BIND_1"/>
    <property type="match status" value="1"/>
</dbReference>
<dbReference type="Gene3D" id="3.40.50.300">
    <property type="entry name" value="P-loop containing nucleotide triphosphate hydrolases"/>
    <property type="match status" value="2"/>
</dbReference>
<evidence type="ECO:0000256" key="8">
    <source>
        <dbReference type="ARBA" id="ARBA00034808"/>
    </source>
</evidence>
<organism evidence="12 13">
    <name type="scientific">Pyrinomonas methylaliphatogenes</name>
    <dbReference type="NCBI Taxonomy" id="454194"/>
    <lineage>
        <taxon>Bacteria</taxon>
        <taxon>Pseudomonadati</taxon>
        <taxon>Acidobacteriota</taxon>
        <taxon>Blastocatellia</taxon>
        <taxon>Blastocatellales</taxon>
        <taxon>Pyrinomonadaceae</taxon>
        <taxon>Pyrinomonas</taxon>
    </lineage>
</organism>
<sequence>MTTKYGDSRRATLVVRFEAGTLLLDGAAADAAIPSAFVWDRRVARWRAPALAYREAITELHRQQVPFLDRARAYDEFNFELKSSVEPRPYQREAIAAWKRAGRRGVIVLPTGAGKSLVAQLAIADVCRSTLIVVPTIDLMNQWYDILSSSFAAEIGLLGGGYFEVGALTVTTYASAFRHMERLGNRFGFLIFDECHHLPGSAYRHAAEMAIAPFRLGLTATPERSDGAERLLARLIGPTVFRREARHLAGEYLADYRLVRVDVELTAEERAQYERERAILRGFLESEGIAFGSLEGWHRFVAASARSERGRRAMLAYREAKRIALGTEAKLRALVELLRRHRNDRVLIFTAENEMVYRIAERFLIPAITHETPVKERRLWIEAFNRGDVTAIATSKVLNEGVNIPDASVAIVLSGSGSSREHIQRLGRILRPRPGKEAVLYEVVSRDTAEESISRRRQGHRDDDWRADWLPGR</sequence>
<dbReference type="PANTHER" id="PTHR11274:SF0">
    <property type="entry name" value="GENERAL TRANSCRIPTION AND DNA REPAIR FACTOR IIH HELICASE SUBUNIT XPB"/>
    <property type="match status" value="1"/>
</dbReference>
<evidence type="ECO:0000256" key="2">
    <source>
        <dbReference type="ARBA" id="ARBA00022741"/>
    </source>
</evidence>
<dbReference type="GO" id="GO:0005524">
    <property type="term" value="F:ATP binding"/>
    <property type="evidence" value="ECO:0007669"/>
    <property type="project" value="UniProtKB-KW"/>
</dbReference>
<feature type="domain" description="Helicase ATP-binding" evidence="10">
    <location>
        <begin position="96"/>
        <end position="240"/>
    </location>
</feature>
<evidence type="ECO:0000256" key="7">
    <source>
        <dbReference type="ARBA" id="ARBA00034617"/>
    </source>
</evidence>
<feature type="domain" description="Helicase C-terminal" evidence="11">
    <location>
        <begin position="330"/>
        <end position="473"/>
    </location>
</feature>
<reference evidence="12 13" key="1">
    <citation type="submission" date="2013-12" db="EMBL/GenBank/DDBJ databases">
        <authorList>
            <person name="Stott M."/>
        </authorList>
    </citation>
    <scope>NUCLEOTIDE SEQUENCE [LARGE SCALE GENOMIC DNA]</scope>
    <source>
        <strain evidence="12 13">K22</strain>
    </source>
</reference>
<dbReference type="PROSITE" id="PS51194">
    <property type="entry name" value="HELICASE_CTER"/>
    <property type="match status" value="1"/>
</dbReference>
<reference evidence="12 13" key="2">
    <citation type="submission" date="2015-01" db="EMBL/GenBank/DDBJ databases">
        <title>Complete genome sequence of Pyrinomonas methylaliphatogenes type strain K22T.</title>
        <authorList>
            <person name="Lee K.C.Y."/>
            <person name="Power J.F."/>
            <person name="Dunfield P.F."/>
            <person name="Morgan X.C."/>
            <person name="Huttenhower C."/>
            <person name="Stott M.B."/>
        </authorList>
    </citation>
    <scope>NUCLEOTIDE SEQUENCE [LARGE SCALE GENOMIC DNA]</scope>
    <source>
        <strain evidence="12 13">K22</strain>
    </source>
</reference>
<dbReference type="Pfam" id="PF18458">
    <property type="entry name" value="XPB_DRD"/>
    <property type="match status" value="1"/>
</dbReference>
<evidence type="ECO:0000259" key="11">
    <source>
        <dbReference type="PROSITE" id="PS51194"/>
    </source>
</evidence>
<dbReference type="RefSeq" id="WP_041977742.1">
    <property type="nucleotide sequence ID" value="NZ_CBXV010000008.1"/>
</dbReference>
<dbReference type="SMART" id="SM00487">
    <property type="entry name" value="DEXDc"/>
    <property type="match status" value="1"/>
</dbReference>
<keyword evidence="13" id="KW-1185">Reference proteome</keyword>
<keyword evidence="4 12" id="KW-0347">Helicase</keyword>
<comment type="catalytic activity">
    <reaction evidence="7">
        <text>Couples ATP hydrolysis with the unwinding of duplex DNA by translocating in the 3'-5' direction.</text>
        <dbReference type="EC" id="5.6.2.4"/>
    </reaction>
</comment>
<dbReference type="InterPro" id="IPR050615">
    <property type="entry name" value="ATP-dep_DNA_Helicase"/>
</dbReference>
<dbReference type="EC" id="5.6.2.4" evidence="8"/>
<name>A0A0B6WYY5_9BACT</name>
<dbReference type="InterPro" id="IPR032438">
    <property type="entry name" value="ERCC3_RAD25_C"/>
</dbReference>
<dbReference type="PANTHER" id="PTHR11274">
    <property type="entry name" value="RAD25/XP-B DNA REPAIR HELICASE"/>
    <property type="match status" value="1"/>
</dbReference>
<dbReference type="Pfam" id="PF16203">
    <property type="entry name" value="ERCC3_RAD25_C"/>
    <property type="match status" value="1"/>
</dbReference>
<comment type="catalytic activity">
    <reaction evidence="9">
        <text>ATP + H2O = ADP + phosphate + H(+)</text>
        <dbReference type="Rhea" id="RHEA:13065"/>
        <dbReference type="ChEBI" id="CHEBI:15377"/>
        <dbReference type="ChEBI" id="CHEBI:15378"/>
        <dbReference type="ChEBI" id="CHEBI:30616"/>
        <dbReference type="ChEBI" id="CHEBI:43474"/>
        <dbReference type="ChEBI" id="CHEBI:456216"/>
        <dbReference type="EC" id="5.6.2.4"/>
    </reaction>
</comment>
<dbReference type="InterPro" id="IPR014001">
    <property type="entry name" value="Helicase_ATP-bd"/>
</dbReference>
<protein>
    <recommendedName>
        <fullName evidence="8">DNA 3'-5' helicase</fullName>
        <ecNumber evidence="8">5.6.2.4</ecNumber>
    </recommendedName>
</protein>
<keyword evidence="2" id="KW-0547">Nucleotide-binding</keyword>
<dbReference type="InterPro" id="IPR006935">
    <property type="entry name" value="Helicase/UvrB_N"/>
</dbReference>
<dbReference type="Gene3D" id="3.40.1170.30">
    <property type="match status" value="1"/>
</dbReference>
<dbReference type="AlphaFoldDB" id="A0A0B6WYY5"/>
<dbReference type="InterPro" id="IPR040699">
    <property type="entry name" value="XPB_DRD"/>
</dbReference>
<evidence type="ECO:0000256" key="3">
    <source>
        <dbReference type="ARBA" id="ARBA00022801"/>
    </source>
</evidence>
<keyword evidence="3" id="KW-0378">Hydrolase</keyword>
<dbReference type="Pfam" id="PF04851">
    <property type="entry name" value="ResIII"/>
    <property type="match status" value="1"/>
</dbReference>